<gene>
    <name evidence="1" type="ORF">BGK67_32325</name>
</gene>
<accession>A0A1E5NZQ2</accession>
<evidence type="ECO:0000313" key="1">
    <source>
        <dbReference type="EMBL" id="OEJ22264.1"/>
    </source>
</evidence>
<reference evidence="1 2" key="1">
    <citation type="submission" date="2016-08" db="EMBL/GenBank/DDBJ databases">
        <title>The complete genome of Streptomyces subrutilus 10-1-1.</title>
        <authorList>
            <person name="Chen X."/>
        </authorList>
    </citation>
    <scope>NUCLEOTIDE SEQUENCE [LARGE SCALE GENOMIC DNA]</scope>
    <source>
        <strain evidence="1 2">10-1-1</strain>
    </source>
</reference>
<dbReference type="AlphaFoldDB" id="A0A1E5NZQ2"/>
<name>A0A1E5NZQ2_9ACTN</name>
<proteinExistence type="predicted"/>
<dbReference type="EMBL" id="MEHK01000002">
    <property type="protein sequence ID" value="OEJ22264.1"/>
    <property type="molecule type" value="Genomic_DNA"/>
</dbReference>
<evidence type="ECO:0000313" key="2">
    <source>
        <dbReference type="Proteomes" id="UP000095705"/>
    </source>
</evidence>
<organism evidence="1 2">
    <name type="scientific">Streptomyces subrutilus</name>
    <dbReference type="NCBI Taxonomy" id="36818"/>
    <lineage>
        <taxon>Bacteria</taxon>
        <taxon>Bacillati</taxon>
        <taxon>Actinomycetota</taxon>
        <taxon>Actinomycetes</taxon>
        <taxon>Kitasatosporales</taxon>
        <taxon>Streptomycetaceae</taxon>
        <taxon>Streptomyces</taxon>
    </lineage>
</organism>
<dbReference type="Proteomes" id="UP000095705">
    <property type="component" value="Unassembled WGS sequence"/>
</dbReference>
<comment type="caution">
    <text evidence="1">The sequence shown here is derived from an EMBL/GenBank/DDBJ whole genome shotgun (WGS) entry which is preliminary data.</text>
</comment>
<dbReference type="STRING" id="36818.BGK67_32325"/>
<protein>
    <submittedName>
        <fullName evidence="1">Uncharacterized protein</fullName>
    </submittedName>
</protein>
<sequence>MYMITFQLIGSCGTVTAPSDVRDFLTAHLAPADRIEHVTATAGLEADRIDLVFFALADSEAEALLTARGACLRALDRAPELIAWRLLGDAAGDGPGSR</sequence>
<keyword evidence="2" id="KW-1185">Reference proteome</keyword>